<dbReference type="GO" id="GO:0005737">
    <property type="term" value="C:cytoplasm"/>
    <property type="evidence" value="ECO:0007669"/>
    <property type="project" value="TreeGrafter"/>
</dbReference>
<name>A0A2W1M120_9BACL</name>
<evidence type="ECO:0000256" key="3">
    <source>
        <dbReference type="ARBA" id="ARBA00023027"/>
    </source>
</evidence>
<dbReference type="Proteomes" id="UP000249522">
    <property type="component" value="Unassembled WGS sequence"/>
</dbReference>
<dbReference type="PANTHER" id="PTHR43570:SF16">
    <property type="entry name" value="ALDEHYDE DEHYDROGENASE TYPE III, ISOFORM Q"/>
    <property type="match status" value="1"/>
</dbReference>
<dbReference type="InterPro" id="IPR016162">
    <property type="entry name" value="Ald_DH_N"/>
</dbReference>
<dbReference type="InterPro" id="IPR016160">
    <property type="entry name" value="Ald_DH_CS_CYS"/>
</dbReference>
<dbReference type="Gene3D" id="3.40.605.10">
    <property type="entry name" value="Aldehyde Dehydrogenase, Chain A, domain 1"/>
    <property type="match status" value="1"/>
</dbReference>
<dbReference type="GO" id="GO:0004029">
    <property type="term" value="F:aldehyde dehydrogenase (NAD+) activity"/>
    <property type="evidence" value="ECO:0007669"/>
    <property type="project" value="TreeGrafter"/>
</dbReference>
<dbReference type="RefSeq" id="WP_111145215.1">
    <property type="nucleotide sequence ID" value="NZ_QKRB01000028.1"/>
</dbReference>
<reference evidence="9 10" key="1">
    <citation type="submission" date="2018-06" db="EMBL/GenBank/DDBJ databases">
        <title>Paenibacillus imtechensis sp. nov.</title>
        <authorList>
            <person name="Pinnaka A.K."/>
            <person name="Singh H."/>
            <person name="Kaur M."/>
        </authorList>
    </citation>
    <scope>NUCLEOTIDE SEQUENCE [LARGE SCALE GENOMIC DNA]</scope>
    <source>
        <strain evidence="9 10">SMB1</strain>
    </source>
</reference>
<evidence type="ECO:0000256" key="4">
    <source>
        <dbReference type="PIRNR" id="PIRNR036492"/>
    </source>
</evidence>
<comment type="caution">
    <text evidence="9">The sequence shown here is derived from an EMBL/GenBank/DDBJ whole genome shotgun (WGS) entry which is preliminary data.</text>
</comment>
<comment type="similarity">
    <text evidence="1 4 7">Belongs to the aldehyde dehydrogenase family.</text>
</comment>
<feature type="active site" evidence="5">
    <location>
        <position position="245"/>
    </location>
</feature>
<dbReference type="PROSITE" id="PS00687">
    <property type="entry name" value="ALDEHYDE_DEHYDR_GLU"/>
    <property type="match status" value="1"/>
</dbReference>
<feature type="active site" evidence="5 6">
    <location>
        <position position="211"/>
    </location>
</feature>
<dbReference type="InterPro" id="IPR029510">
    <property type="entry name" value="Ald_DH_CS_GLU"/>
</dbReference>
<evidence type="ECO:0000313" key="9">
    <source>
        <dbReference type="EMBL" id="PZD97357.1"/>
    </source>
</evidence>
<organism evidence="9 10">
    <name type="scientific">Paenibacillus sambharensis</name>
    <dbReference type="NCBI Taxonomy" id="1803190"/>
    <lineage>
        <taxon>Bacteria</taxon>
        <taxon>Bacillati</taxon>
        <taxon>Bacillota</taxon>
        <taxon>Bacilli</taxon>
        <taxon>Bacillales</taxon>
        <taxon>Paenibacillaceae</taxon>
        <taxon>Paenibacillus</taxon>
    </lineage>
</organism>
<dbReference type="EMBL" id="QKRB01000028">
    <property type="protein sequence ID" value="PZD97357.1"/>
    <property type="molecule type" value="Genomic_DNA"/>
</dbReference>
<evidence type="ECO:0000256" key="5">
    <source>
        <dbReference type="PIRSR" id="PIRSR036492-1"/>
    </source>
</evidence>
<dbReference type="SUPFAM" id="SSF53720">
    <property type="entry name" value="ALDH-like"/>
    <property type="match status" value="1"/>
</dbReference>
<dbReference type="GO" id="GO:0006081">
    <property type="term" value="P:aldehyde metabolic process"/>
    <property type="evidence" value="ECO:0007669"/>
    <property type="project" value="InterPro"/>
</dbReference>
<keyword evidence="3" id="KW-0520">NAD</keyword>
<dbReference type="Gene3D" id="3.40.309.10">
    <property type="entry name" value="Aldehyde Dehydrogenase, Chain A, domain 2"/>
    <property type="match status" value="1"/>
</dbReference>
<dbReference type="PIRSF" id="PIRSF036492">
    <property type="entry name" value="ALDH"/>
    <property type="match status" value="1"/>
</dbReference>
<dbReference type="InterPro" id="IPR016163">
    <property type="entry name" value="Ald_DH_C"/>
</dbReference>
<evidence type="ECO:0000256" key="7">
    <source>
        <dbReference type="RuleBase" id="RU003345"/>
    </source>
</evidence>
<dbReference type="AlphaFoldDB" id="A0A2W1M120"/>
<feature type="domain" description="Aldehyde dehydrogenase" evidence="8">
    <location>
        <begin position="12"/>
        <end position="429"/>
    </location>
</feature>
<protein>
    <recommendedName>
        <fullName evidence="4">Aldehyde dehydrogenase</fullName>
    </recommendedName>
</protein>
<evidence type="ECO:0000313" key="10">
    <source>
        <dbReference type="Proteomes" id="UP000249522"/>
    </source>
</evidence>
<dbReference type="PANTHER" id="PTHR43570">
    <property type="entry name" value="ALDEHYDE DEHYDROGENASE"/>
    <property type="match status" value="1"/>
</dbReference>
<sequence length="457" mass="50543">MNINLQELMDKQRAYYNSGATIPVAFRKQQLCLLYDAVRKNEQEVTEAVRKDFGKPEIETFVTEIGFLLAEIRHAIKHIDKWVKPRKAAGSLALVGSKSYIVPEPLGLSLIIAPWNYPFQLALAPLVGAIAAGNCAILKPSELTPHTSAVIANLCAGLYPEEYITVVEGGVDVSTHLLEQRFDVIFFTGSTNVGRVVAEAAAKHLTPTILELGGKSPTIVHQDAKLDLAARRIVWGKFLNAGQTCVAPDYILVHKDIKEELILKLKQEIDKAYDDVMGGSTQFPSIINDRHFERLAVLLKDGSLVHGGRTDAGRRLIEPTLLTDVEWMSPVMQDEIFGPILPILVYSEIEEAVRQVKSRPKPLALYLFTESREVQQLVLENISFGGGCVNDTLMHLSSPSLPFGGVGPSGMGAYHGLYSFEAFSHRKSVLKQTTRFDMSIRYGRSPAAVKLLRRLLK</sequence>
<accession>A0A2W1M120</accession>
<dbReference type="FunFam" id="3.40.605.10:FF:000004">
    <property type="entry name" value="Aldehyde dehydrogenase"/>
    <property type="match status" value="1"/>
</dbReference>
<evidence type="ECO:0000256" key="6">
    <source>
        <dbReference type="PROSITE-ProRule" id="PRU10007"/>
    </source>
</evidence>
<proteinExistence type="inferred from homology"/>
<evidence type="ECO:0000259" key="8">
    <source>
        <dbReference type="Pfam" id="PF00171"/>
    </source>
</evidence>
<dbReference type="FunFam" id="3.40.309.10:FF:000003">
    <property type="entry name" value="Aldehyde dehydrogenase"/>
    <property type="match status" value="1"/>
</dbReference>
<dbReference type="OrthoDB" id="9762913at2"/>
<dbReference type="InterPro" id="IPR015590">
    <property type="entry name" value="Aldehyde_DH_dom"/>
</dbReference>
<keyword evidence="10" id="KW-1185">Reference proteome</keyword>
<dbReference type="Pfam" id="PF00171">
    <property type="entry name" value="Aldedh"/>
    <property type="match status" value="1"/>
</dbReference>
<keyword evidence="2 4" id="KW-0560">Oxidoreductase</keyword>
<evidence type="ECO:0000256" key="1">
    <source>
        <dbReference type="ARBA" id="ARBA00009986"/>
    </source>
</evidence>
<gene>
    <name evidence="9" type="ORF">DNH61_03130</name>
</gene>
<dbReference type="PROSITE" id="PS00070">
    <property type="entry name" value="ALDEHYDE_DEHYDR_CYS"/>
    <property type="match status" value="1"/>
</dbReference>
<dbReference type="InterPro" id="IPR016161">
    <property type="entry name" value="Ald_DH/histidinol_DH"/>
</dbReference>
<evidence type="ECO:0000256" key="2">
    <source>
        <dbReference type="ARBA" id="ARBA00023002"/>
    </source>
</evidence>
<dbReference type="CDD" id="cd07136">
    <property type="entry name" value="ALDH_YwdH-P39616"/>
    <property type="match status" value="1"/>
</dbReference>
<dbReference type="InterPro" id="IPR012394">
    <property type="entry name" value="Aldehyde_DH_NAD(P)"/>
</dbReference>